<organism evidence="2 3">
    <name type="scientific">Roseiconus nitratireducens</name>
    <dbReference type="NCBI Taxonomy" id="2605748"/>
    <lineage>
        <taxon>Bacteria</taxon>
        <taxon>Pseudomonadati</taxon>
        <taxon>Planctomycetota</taxon>
        <taxon>Planctomycetia</taxon>
        <taxon>Pirellulales</taxon>
        <taxon>Pirellulaceae</taxon>
        <taxon>Roseiconus</taxon>
    </lineage>
</organism>
<feature type="transmembrane region" description="Helical" evidence="1">
    <location>
        <begin position="178"/>
        <end position="203"/>
    </location>
</feature>
<sequence length="511" mass="57797">MSDVSANGNDPARSLSFPMSRSAIGVCIAGLTAMYLFRTTIATVDPDMWHELTLARETLRRGTVPWENFSAYTTTVYPSVHHEWGAGMIAYPLVQFFGSTGIVILRFLLCGATAWICWRNARENGATVAILSFLAPVAILMADKGFSPVRAQMYTYMMTALLLGWLRRDQRGDRKWIALWLILFLMWVNLHAGFLVGAGFFALEWLERVFRGLPSRHLLATGLVMIPAIAVNPYGWHYYGYLLHAVTLDRPLVDEWHPIWADSFHHQLLFSASLLLLLYAVKHRLSDDLGLPIVAVAAIEAALHQRMLAIYAIAWVIHVPGWINRTELGSQMNSIWSRRETLLKTFWGLIAVGFFALWIGGRPWAVRIPGTWSPVARNEVVYPVGPVKYLRTAGRKANLLTPFDSGAFVTWKLYPQVLVSLDGRYEVGYPPELATENWNLYMARDGWQAALERFPTDLILVPRTLPLAKAIRQCSDWKQVYGDDGFTIFAPADQDWPIENRRGETFEGQIP</sequence>
<dbReference type="AlphaFoldDB" id="A0A5M6D843"/>
<name>A0A5M6D843_9BACT</name>
<gene>
    <name evidence="2" type="ORF">FYK55_17370</name>
</gene>
<dbReference type="RefSeq" id="WP_150077729.1">
    <property type="nucleotide sequence ID" value="NZ_VWOX01000010.1"/>
</dbReference>
<feature type="transmembrane region" description="Helical" evidence="1">
    <location>
        <begin position="125"/>
        <end position="142"/>
    </location>
</feature>
<reference evidence="2 3" key="1">
    <citation type="submission" date="2019-08" db="EMBL/GenBank/DDBJ databases">
        <authorList>
            <person name="Dhanesh K."/>
            <person name="Kumar G."/>
            <person name="Sasikala C."/>
            <person name="Venkata Ramana C."/>
        </authorList>
    </citation>
    <scope>NUCLEOTIDE SEQUENCE [LARGE SCALE GENOMIC DNA]</scope>
    <source>
        <strain evidence="2 3">JC645</strain>
    </source>
</reference>
<protein>
    <recommendedName>
        <fullName evidence="4">Dolichyl-phosphate-mannose-protein mannosyltransferase</fullName>
    </recommendedName>
</protein>
<dbReference type="Proteomes" id="UP000324479">
    <property type="component" value="Unassembled WGS sequence"/>
</dbReference>
<proteinExistence type="predicted"/>
<feature type="transmembrane region" description="Helical" evidence="1">
    <location>
        <begin position="23"/>
        <end position="44"/>
    </location>
</feature>
<dbReference type="EMBL" id="VWOX01000010">
    <property type="protein sequence ID" value="KAA5541345.1"/>
    <property type="molecule type" value="Genomic_DNA"/>
</dbReference>
<evidence type="ECO:0008006" key="4">
    <source>
        <dbReference type="Google" id="ProtNLM"/>
    </source>
</evidence>
<comment type="caution">
    <text evidence="2">The sequence shown here is derived from an EMBL/GenBank/DDBJ whole genome shotgun (WGS) entry which is preliminary data.</text>
</comment>
<feature type="transmembrane region" description="Helical" evidence="1">
    <location>
        <begin position="148"/>
        <end position="166"/>
    </location>
</feature>
<keyword evidence="1" id="KW-1133">Transmembrane helix</keyword>
<keyword evidence="3" id="KW-1185">Reference proteome</keyword>
<evidence type="ECO:0000313" key="2">
    <source>
        <dbReference type="EMBL" id="KAA5541345.1"/>
    </source>
</evidence>
<feature type="transmembrane region" description="Helical" evidence="1">
    <location>
        <begin position="96"/>
        <end position="118"/>
    </location>
</feature>
<accession>A0A5M6D843</accession>
<keyword evidence="1" id="KW-0472">Membrane</keyword>
<feature type="transmembrane region" description="Helical" evidence="1">
    <location>
        <begin position="342"/>
        <end position="360"/>
    </location>
</feature>
<evidence type="ECO:0000313" key="3">
    <source>
        <dbReference type="Proteomes" id="UP000324479"/>
    </source>
</evidence>
<evidence type="ECO:0000256" key="1">
    <source>
        <dbReference type="SAM" id="Phobius"/>
    </source>
</evidence>
<keyword evidence="1" id="KW-0812">Transmembrane</keyword>